<evidence type="ECO:0000259" key="14">
    <source>
        <dbReference type="Pfam" id="PF08245"/>
    </source>
</evidence>
<dbReference type="NCBIfam" id="TIGR01143">
    <property type="entry name" value="murF"/>
    <property type="match status" value="1"/>
</dbReference>
<dbReference type="PANTHER" id="PTHR43024:SF1">
    <property type="entry name" value="UDP-N-ACETYLMURAMOYL-TRIPEPTIDE--D-ALANYL-D-ALANINE LIGASE"/>
    <property type="match status" value="1"/>
</dbReference>
<evidence type="ECO:0000256" key="2">
    <source>
        <dbReference type="ARBA" id="ARBA00022598"/>
    </source>
</evidence>
<dbReference type="InterPro" id="IPR051046">
    <property type="entry name" value="MurCDEF_CellWall_CoF430Synth"/>
</dbReference>
<dbReference type="PANTHER" id="PTHR43024">
    <property type="entry name" value="UDP-N-ACETYLMURAMOYL-TRIPEPTIDE--D-ALANYL-D-ALANINE LIGASE"/>
    <property type="match status" value="1"/>
</dbReference>
<dbReference type="Pfam" id="PF02875">
    <property type="entry name" value="Mur_ligase_C"/>
    <property type="match status" value="1"/>
</dbReference>
<evidence type="ECO:0000259" key="13">
    <source>
        <dbReference type="Pfam" id="PF02875"/>
    </source>
</evidence>
<dbReference type="SUPFAM" id="SSF63418">
    <property type="entry name" value="MurE/MurF N-terminal domain"/>
    <property type="match status" value="1"/>
</dbReference>
<gene>
    <name evidence="10" type="primary">murF</name>
    <name evidence="15" type="ORF">ABIC55_002277</name>
</gene>
<feature type="binding site" evidence="10">
    <location>
        <begin position="110"/>
        <end position="116"/>
    </location>
    <ligand>
        <name>ATP</name>
        <dbReference type="ChEBI" id="CHEBI:30616"/>
    </ligand>
</feature>
<sequence>MKRKLTEIADWIQAAGQNLEDIFATGVSIDSRTASAGDLFIPFRGEQVNGHNYVEQAIKQGAVASLWMKDEPDPPANVPLIFVENPELALQEMARVYRGMLQCKVVGITGSNGKTSTKDLIASVLSPYFNVRKTEGNYNNELGLPLTILSLEEDTEFAILEMGMSGFGEISFLSKLAKPHFAVITNIGEAHMQDLGSRAGIAKAKFEIIDGLLEGGKLFYDGDEPLLQGLVDQLTAVQAVSFGYEKETMLSLEKIESGDEGSRFTVTGLLDGEFTIPVYGAHQVKNALAAILIANEAAISVDDIRGSLRQASLTDMRMQPVSVDNGALFINDAYNAAPTSMRAALAFMEDTELRKEKWVVLADMLELGDEEQVYHENLADELVAMKLEGILLYGPRMKWLHDKLQNGGMETRLLWSEKDYTPIVNALREYTGVDSIVLLKGSRGMALEYILEDLMGKGAGK</sequence>
<dbReference type="SUPFAM" id="SSF53623">
    <property type="entry name" value="MurD-like peptide ligases, catalytic domain"/>
    <property type="match status" value="1"/>
</dbReference>
<dbReference type="InterPro" id="IPR004101">
    <property type="entry name" value="Mur_ligase_C"/>
</dbReference>
<dbReference type="Pfam" id="PF08245">
    <property type="entry name" value="Mur_ligase_M"/>
    <property type="match status" value="1"/>
</dbReference>
<dbReference type="RefSeq" id="WP_354313193.1">
    <property type="nucleotide sequence ID" value="NZ_JBEPME010000003.1"/>
</dbReference>
<dbReference type="HAMAP" id="MF_02019">
    <property type="entry name" value="MurF"/>
    <property type="match status" value="1"/>
</dbReference>
<evidence type="ECO:0000256" key="4">
    <source>
        <dbReference type="ARBA" id="ARBA00022741"/>
    </source>
</evidence>
<dbReference type="Gene3D" id="3.40.1190.10">
    <property type="entry name" value="Mur-like, catalytic domain"/>
    <property type="match status" value="1"/>
</dbReference>
<evidence type="ECO:0000256" key="5">
    <source>
        <dbReference type="ARBA" id="ARBA00022840"/>
    </source>
</evidence>
<dbReference type="InterPro" id="IPR000713">
    <property type="entry name" value="Mur_ligase_N"/>
</dbReference>
<dbReference type="InterPro" id="IPR035911">
    <property type="entry name" value="MurE/MurF_N"/>
</dbReference>
<dbReference type="EC" id="6.3.2.10" evidence="10 11"/>
<keyword evidence="7 10" id="KW-0573">Peptidoglycan synthesis</keyword>
<dbReference type="Proteomes" id="UP001549104">
    <property type="component" value="Unassembled WGS sequence"/>
</dbReference>
<keyword evidence="9 10" id="KW-0961">Cell wall biogenesis/degradation</keyword>
<comment type="caution">
    <text evidence="15">The sequence shown here is derived from an EMBL/GenBank/DDBJ whole genome shotgun (WGS) entry which is preliminary data.</text>
</comment>
<keyword evidence="8 10" id="KW-0131">Cell cycle</keyword>
<comment type="subcellular location">
    <subcellularLocation>
        <location evidence="10 11">Cytoplasm</location>
    </subcellularLocation>
</comment>
<evidence type="ECO:0000313" key="16">
    <source>
        <dbReference type="Proteomes" id="UP001549104"/>
    </source>
</evidence>
<dbReference type="InterPro" id="IPR036615">
    <property type="entry name" value="Mur_ligase_C_dom_sf"/>
</dbReference>
<evidence type="ECO:0000256" key="8">
    <source>
        <dbReference type="ARBA" id="ARBA00023306"/>
    </source>
</evidence>
<reference evidence="15 16" key="1">
    <citation type="submission" date="2024-06" db="EMBL/GenBank/DDBJ databases">
        <title>Sorghum-associated microbial communities from plants grown in Nebraska, USA.</title>
        <authorList>
            <person name="Schachtman D."/>
        </authorList>
    </citation>
    <scope>NUCLEOTIDE SEQUENCE [LARGE SCALE GENOMIC DNA]</scope>
    <source>
        <strain evidence="15 16">1288</strain>
    </source>
</reference>
<dbReference type="InterPro" id="IPR036565">
    <property type="entry name" value="Mur-like_cat_sf"/>
</dbReference>
<feature type="domain" description="Mur ligase C-terminal" evidence="13">
    <location>
        <begin position="316"/>
        <end position="443"/>
    </location>
</feature>
<protein>
    <recommendedName>
        <fullName evidence="10 11">UDP-N-acetylmuramoyl-tripeptide--D-alanyl-D-alanine ligase</fullName>
        <ecNumber evidence="10 11">6.3.2.10</ecNumber>
    </recommendedName>
    <alternativeName>
        <fullName evidence="10">D-alanyl-D-alanine-adding enzyme</fullName>
    </alternativeName>
</protein>
<evidence type="ECO:0000256" key="3">
    <source>
        <dbReference type="ARBA" id="ARBA00022618"/>
    </source>
</evidence>
<dbReference type="InterPro" id="IPR005863">
    <property type="entry name" value="UDP-N-AcMur_synth"/>
</dbReference>
<evidence type="ECO:0000256" key="11">
    <source>
        <dbReference type="RuleBase" id="RU004136"/>
    </source>
</evidence>
<evidence type="ECO:0000256" key="1">
    <source>
        <dbReference type="ARBA" id="ARBA00022490"/>
    </source>
</evidence>
<accession>A0ABV2K9B8</accession>
<evidence type="ECO:0000256" key="6">
    <source>
        <dbReference type="ARBA" id="ARBA00022960"/>
    </source>
</evidence>
<dbReference type="SUPFAM" id="SSF53244">
    <property type="entry name" value="MurD-like peptide ligases, peptide-binding domain"/>
    <property type="match status" value="1"/>
</dbReference>
<proteinExistence type="inferred from homology"/>
<keyword evidence="2 10" id="KW-0436">Ligase</keyword>
<keyword evidence="3 10" id="KW-0132">Cell division</keyword>
<feature type="domain" description="Mur ligase central" evidence="14">
    <location>
        <begin position="108"/>
        <end position="294"/>
    </location>
</feature>
<dbReference type="Pfam" id="PF01225">
    <property type="entry name" value="Mur_ligase"/>
    <property type="match status" value="1"/>
</dbReference>
<dbReference type="InterPro" id="IPR013221">
    <property type="entry name" value="Mur_ligase_cen"/>
</dbReference>
<dbReference type="GO" id="GO:0047480">
    <property type="term" value="F:UDP-N-acetylmuramoyl-tripeptide-D-alanyl-D-alanine ligase activity"/>
    <property type="evidence" value="ECO:0007669"/>
    <property type="project" value="UniProtKB-EC"/>
</dbReference>
<evidence type="ECO:0000256" key="7">
    <source>
        <dbReference type="ARBA" id="ARBA00022984"/>
    </source>
</evidence>
<keyword evidence="5 10" id="KW-0067">ATP-binding</keyword>
<dbReference type="Gene3D" id="3.90.190.20">
    <property type="entry name" value="Mur ligase, C-terminal domain"/>
    <property type="match status" value="1"/>
</dbReference>
<evidence type="ECO:0000259" key="12">
    <source>
        <dbReference type="Pfam" id="PF01225"/>
    </source>
</evidence>
<dbReference type="Gene3D" id="3.40.1390.10">
    <property type="entry name" value="MurE/MurF, N-terminal domain"/>
    <property type="match status" value="1"/>
</dbReference>
<keyword evidence="4 10" id="KW-0547">Nucleotide-binding</keyword>
<evidence type="ECO:0000313" key="15">
    <source>
        <dbReference type="EMBL" id="MET3657190.1"/>
    </source>
</evidence>
<organism evidence="15 16">
    <name type="scientific">Sporosarcina psychrophila</name>
    <name type="common">Bacillus psychrophilus</name>
    <dbReference type="NCBI Taxonomy" id="1476"/>
    <lineage>
        <taxon>Bacteria</taxon>
        <taxon>Bacillati</taxon>
        <taxon>Bacillota</taxon>
        <taxon>Bacilli</taxon>
        <taxon>Bacillales</taxon>
        <taxon>Caryophanaceae</taxon>
        <taxon>Sporosarcina</taxon>
    </lineage>
</organism>
<evidence type="ECO:0000256" key="9">
    <source>
        <dbReference type="ARBA" id="ARBA00023316"/>
    </source>
</evidence>
<dbReference type="EMBL" id="JBEPME010000003">
    <property type="protein sequence ID" value="MET3657190.1"/>
    <property type="molecule type" value="Genomic_DNA"/>
</dbReference>
<comment type="function">
    <text evidence="10 11">Involved in cell wall formation. Catalyzes the final step in the synthesis of UDP-N-acetylmuramoyl-pentapeptide, the precursor of murein.</text>
</comment>
<keyword evidence="1 10" id="KW-0963">Cytoplasm</keyword>
<feature type="domain" description="Mur ligase N-terminal catalytic" evidence="12">
    <location>
        <begin position="25"/>
        <end position="97"/>
    </location>
</feature>
<keyword evidence="16" id="KW-1185">Reference proteome</keyword>
<keyword evidence="6 10" id="KW-0133">Cell shape</keyword>
<comment type="catalytic activity">
    <reaction evidence="10 11">
        <text>D-alanyl-D-alanine + UDP-N-acetyl-alpha-D-muramoyl-L-alanyl-gamma-D-glutamyl-meso-2,6-diaminopimelate + ATP = UDP-N-acetyl-alpha-D-muramoyl-L-alanyl-gamma-D-glutamyl-meso-2,6-diaminopimeloyl-D-alanyl-D-alanine + ADP + phosphate + H(+)</text>
        <dbReference type="Rhea" id="RHEA:28374"/>
        <dbReference type="ChEBI" id="CHEBI:15378"/>
        <dbReference type="ChEBI" id="CHEBI:30616"/>
        <dbReference type="ChEBI" id="CHEBI:43474"/>
        <dbReference type="ChEBI" id="CHEBI:57822"/>
        <dbReference type="ChEBI" id="CHEBI:61386"/>
        <dbReference type="ChEBI" id="CHEBI:83905"/>
        <dbReference type="ChEBI" id="CHEBI:456216"/>
        <dbReference type="EC" id="6.3.2.10"/>
    </reaction>
</comment>
<evidence type="ECO:0000256" key="10">
    <source>
        <dbReference type="HAMAP-Rule" id="MF_02019"/>
    </source>
</evidence>
<comment type="similarity">
    <text evidence="10">Belongs to the MurCDEF family. MurF subfamily.</text>
</comment>
<name>A0ABV2K9B8_SPOPS</name>
<comment type="pathway">
    <text evidence="10 11">Cell wall biogenesis; peptidoglycan biosynthesis.</text>
</comment>